<name>D7FHU7_ECTSI</name>
<dbReference type="Proteomes" id="UP000002630">
    <property type="component" value="Unassembled WGS sequence"/>
</dbReference>
<reference evidence="1 2" key="1">
    <citation type="journal article" date="2010" name="Nature">
        <title>The Ectocarpus genome and the independent evolution of multicellularity in brown algae.</title>
        <authorList>
            <person name="Cock J.M."/>
            <person name="Sterck L."/>
            <person name="Rouze P."/>
            <person name="Scornet D."/>
            <person name="Allen A.E."/>
            <person name="Amoutzias G."/>
            <person name="Anthouard V."/>
            <person name="Artiguenave F."/>
            <person name="Aury J.M."/>
            <person name="Badger J.H."/>
            <person name="Beszteri B."/>
            <person name="Billiau K."/>
            <person name="Bonnet E."/>
            <person name="Bothwell J.H."/>
            <person name="Bowler C."/>
            <person name="Boyen C."/>
            <person name="Brownlee C."/>
            <person name="Carrano C.J."/>
            <person name="Charrier B."/>
            <person name="Cho G.Y."/>
            <person name="Coelho S.M."/>
            <person name="Collen J."/>
            <person name="Corre E."/>
            <person name="Da Silva C."/>
            <person name="Delage L."/>
            <person name="Delaroque N."/>
            <person name="Dittami S.M."/>
            <person name="Doulbeau S."/>
            <person name="Elias M."/>
            <person name="Farnham G."/>
            <person name="Gachon C.M."/>
            <person name="Gschloessl B."/>
            <person name="Heesch S."/>
            <person name="Jabbari K."/>
            <person name="Jubin C."/>
            <person name="Kawai H."/>
            <person name="Kimura K."/>
            <person name="Kloareg B."/>
            <person name="Kupper F.C."/>
            <person name="Lang D."/>
            <person name="Le Bail A."/>
            <person name="Leblanc C."/>
            <person name="Lerouge P."/>
            <person name="Lohr M."/>
            <person name="Lopez P.J."/>
            <person name="Martens C."/>
            <person name="Maumus F."/>
            <person name="Michel G."/>
            <person name="Miranda-Saavedra D."/>
            <person name="Morales J."/>
            <person name="Moreau H."/>
            <person name="Motomura T."/>
            <person name="Nagasato C."/>
            <person name="Napoli C.A."/>
            <person name="Nelson D.R."/>
            <person name="Nyvall-Collen P."/>
            <person name="Peters A.F."/>
            <person name="Pommier C."/>
            <person name="Potin P."/>
            <person name="Poulain J."/>
            <person name="Quesneville H."/>
            <person name="Read B."/>
            <person name="Rensing S.A."/>
            <person name="Ritter A."/>
            <person name="Rousvoal S."/>
            <person name="Samanta M."/>
            <person name="Samson G."/>
            <person name="Schroeder D.C."/>
            <person name="Segurens B."/>
            <person name="Strittmatter M."/>
            <person name="Tonon T."/>
            <person name="Tregear J.W."/>
            <person name="Valentin K."/>
            <person name="von Dassow P."/>
            <person name="Yamagishi T."/>
            <person name="Van de Peer Y."/>
            <person name="Wincker P."/>
        </authorList>
    </citation>
    <scope>NUCLEOTIDE SEQUENCE [LARGE SCALE GENOMIC DNA]</scope>
    <source>
        <strain evidence="2">Ec32 / CCAP1310/4</strain>
    </source>
</reference>
<keyword evidence="2" id="KW-1185">Reference proteome</keyword>
<dbReference type="EMBL" id="FN649760">
    <property type="protein sequence ID" value="CBJ34145.1"/>
    <property type="molecule type" value="Genomic_DNA"/>
</dbReference>
<dbReference type="AlphaFoldDB" id="D7FHU7"/>
<evidence type="ECO:0000313" key="2">
    <source>
        <dbReference type="Proteomes" id="UP000002630"/>
    </source>
</evidence>
<accession>D7FHU7</accession>
<sequence length="78" mass="8300">MGRALRSLPLTASKPLEDAARVCNSLLRTNARALGDSRLSLSRSVTQLELLNARMDGTARGFAKSFGAGWHRTEGGGT</sequence>
<gene>
    <name evidence="1" type="ORF">Esi_1109_0001</name>
</gene>
<evidence type="ECO:0000313" key="1">
    <source>
        <dbReference type="EMBL" id="CBJ34145.1"/>
    </source>
</evidence>
<organism evidence="1 2">
    <name type="scientific">Ectocarpus siliculosus</name>
    <name type="common">Brown alga</name>
    <name type="synonym">Conferva siliculosa</name>
    <dbReference type="NCBI Taxonomy" id="2880"/>
    <lineage>
        <taxon>Eukaryota</taxon>
        <taxon>Sar</taxon>
        <taxon>Stramenopiles</taxon>
        <taxon>Ochrophyta</taxon>
        <taxon>PX clade</taxon>
        <taxon>Phaeophyceae</taxon>
        <taxon>Ectocarpales</taxon>
        <taxon>Ectocarpaceae</taxon>
        <taxon>Ectocarpus</taxon>
    </lineage>
</organism>
<protein>
    <submittedName>
        <fullName evidence="1">Uncharacterized protein</fullName>
    </submittedName>
</protein>
<proteinExistence type="predicted"/>
<dbReference type="InParanoid" id="D7FHU7"/>